<gene>
    <name evidence="1" type="ORF">AMORRO_LOCUS11508</name>
</gene>
<proteinExistence type="predicted"/>
<keyword evidence="2" id="KW-1185">Reference proteome</keyword>
<evidence type="ECO:0000313" key="2">
    <source>
        <dbReference type="Proteomes" id="UP000789342"/>
    </source>
</evidence>
<name>A0A9N9HL66_9GLOM</name>
<reference evidence="1" key="1">
    <citation type="submission" date="2021-06" db="EMBL/GenBank/DDBJ databases">
        <authorList>
            <person name="Kallberg Y."/>
            <person name="Tangrot J."/>
            <person name="Rosling A."/>
        </authorList>
    </citation>
    <scope>NUCLEOTIDE SEQUENCE</scope>
    <source>
        <strain evidence="1">CL551</strain>
    </source>
</reference>
<evidence type="ECO:0000313" key="1">
    <source>
        <dbReference type="EMBL" id="CAG8687922.1"/>
    </source>
</evidence>
<comment type="caution">
    <text evidence="1">The sequence shown here is derived from an EMBL/GenBank/DDBJ whole genome shotgun (WGS) entry which is preliminary data.</text>
</comment>
<feature type="non-terminal residue" evidence="1">
    <location>
        <position position="67"/>
    </location>
</feature>
<organism evidence="1 2">
    <name type="scientific">Acaulospora morrowiae</name>
    <dbReference type="NCBI Taxonomy" id="94023"/>
    <lineage>
        <taxon>Eukaryota</taxon>
        <taxon>Fungi</taxon>
        <taxon>Fungi incertae sedis</taxon>
        <taxon>Mucoromycota</taxon>
        <taxon>Glomeromycotina</taxon>
        <taxon>Glomeromycetes</taxon>
        <taxon>Diversisporales</taxon>
        <taxon>Acaulosporaceae</taxon>
        <taxon>Acaulospora</taxon>
    </lineage>
</organism>
<protein>
    <submittedName>
        <fullName evidence="1">12055_t:CDS:1</fullName>
    </submittedName>
</protein>
<dbReference type="Proteomes" id="UP000789342">
    <property type="component" value="Unassembled WGS sequence"/>
</dbReference>
<dbReference type="AlphaFoldDB" id="A0A9N9HL66"/>
<dbReference type="EMBL" id="CAJVPV010014797">
    <property type="protein sequence ID" value="CAG8687922.1"/>
    <property type="molecule type" value="Genomic_DNA"/>
</dbReference>
<accession>A0A9N9HL66</accession>
<sequence>MYTYDYGDIKLPSMLFLIGKEWFKTSNFLNGCINETFYLSKLRLALGMLQRLVNRAKIVKSNEKGHT</sequence>